<feature type="transmembrane region" description="Helical" evidence="1">
    <location>
        <begin position="88"/>
        <end position="109"/>
    </location>
</feature>
<feature type="transmembrane region" description="Helical" evidence="1">
    <location>
        <begin position="6"/>
        <end position="25"/>
    </location>
</feature>
<keyword evidence="1" id="KW-0812">Transmembrane</keyword>
<reference evidence="2 3" key="1">
    <citation type="submission" date="2021-03" db="EMBL/GenBank/DDBJ databases">
        <title>Genome sequencing of Marinobacter sp. LPB0319.</title>
        <authorList>
            <person name="Kim J."/>
        </authorList>
    </citation>
    <scope>NUCLEOTIDE SEQUENCE [LARGE SCALE GENOMIC DNA]</scope>
    <source>
        <strain evidence="2 3">LPB0319</strain>
    </source>
</reference>
<gene>
    <name evidence="2" type="ORF">LPB19_13470</name>
</gene>
<keyword evidence="3" id="KW-1185">Reference proteome</keyword>
<evidence type="ECO:0000313" key="2">
    <source>
        <dbReference type="EMBL" id="QSP94190.1"/>
    </source>
</evidence>
<proteinExistence type="predicted"/>
<evidence type="ECO:0000256" key="1">
    <source>
        <dbReference type="SAM" id="Phobius"/>
    </source>
</evidence>
<dbReference type="EMBL" id="CP071247">
    <property type="protein sequence ID" value="QSP94190.1"/>
    <property type="molecule type" value="Genomic_DNA"/>
</dbReference>
<evidence type="ECO:0000313" key="3">
    <source>
        <dbReference type="Proteomes" id="UP000663555"/>
    </source>
</evidence>
<dbReference type="Proteomes" id="UP000663555">
    <property type="component" value="Chromosome"/>
</dbReference>
<feature type="transmembrane region" description="Helical" evidence="1">
    <location>
        <begin position="34"/>
        <end position="57"/>
    </location>
</feature>
<keyword evidence="1" id="KW-1133">Transmembrane helix</keyword>
<organism evidence="2 3">
    <name type="scientific">Marinobacter salinisoli</name>
    <dbReference type="NCBI Taxonomy" id="2769486"/>
    <lineage>
        <taxon>Bacteria</taxon>
        <taxon>Pseudomonadati</taxon>
        <taxon>Pseudomonadota</taxon>
        <taxon>Gammaproteobacteria</taxon>
        <taxon>Pseudomonadales</taxon>
        <taxon>Marinobacteraceae</taxon>
        <taxon>Marinobacter</taxon>
    </lineage>
</organism>
<accession>A0ABX7MRY4</accession>
<keyword evidence="1" id="KW-0472">Membrane</keyword>
<sequence>MDPHLKVALFISIGAVVGFLPLLFVKREETSLKVLFLIICTCLGLSVAMSTVLAMIGNCSFFEAFSMESGACRHFPFASPRVITVMNVLAFSVLVLMPVAILRDLVVWVRRNRSHGKL</sequence>
<name>A0ABX7MRY4_9GAMM</name>
<protein>
    <submittedName>
        <fullName evidence="2">Uncharacterized protein</fullName>
    </submittedName>
</protein>
<dbReference type="RefSeq" id="WP_206643411.1">
    <property type="nucleotide sequence ID" value="NZ_CP071247.1"/>
</dbReference>